<proteinExistence type="predicted"/>
<dbReference type="AlphaFoldDB" id="A0A1X2KPP7"/>
<dbReference type="Proteomes" id="UP000242320">
    <property type="component" value="Unassembled WGS sequence"/>
</dbReference>
<dbReference type="Gene3D" id="3.40.830.10">
    <property type="entry name" value="LigB-like"/>
    <property type="match status" value="1"/>
</dbReference>
<name>A0A1X2KPP7_9MYCO</name>
<protein>
    <submittedName>
        <fullName evidence="2">3-(2,3-dihydroxyphenyl)propionate dioxygenase</fullName>
    </submittedName>
</protein>
<keyword evidence="3" id="KW-1185">Reference proteome</keyword>
<keyword evidence="2" id="KW-0223">Dioxygenase</keyword>
<evidence type="ECO:0000259" key="1">
    <source>
        <dbReference type="Pfam" id="PF02900"/>
    </source>
</evidence>
<dbReference type="Pfam" id="PF02900">
    <property type="entry name" value="LigB"/>
    <property type="match status" value="1"/>
</dbReference>
<evidence type="ECO:0000313" key="3">
    <source>
        <dbReference type="Proteomes" id="UP000242320"/>
    </source>
</evidence>
<feature type="domain" description="Extradiol ring-cleavage dioxygenase class III enzyme subunit B" evidence="1">
    <location>
        <begin position="8"/>
        <end position="305"/>
    </location>
</feature>
<reference evidence="2 3" key="1">
    <citation type="submission" date="2017-04" db="EMBL/GenBank/DDBJ databases">
        <title>The new phylogeny of genus Mycobacterium.</title>
        <authorList>
            <person name="Tortoli E."/>
            <person name="Trovato A."/>
            <person name="Cirillo D.M."/>
        </authorList>
    </citation>
    <scope>NUCLEOTIDE SEQUENCE [LARGE SCALE GENOMIC DNA]</scope>
    <source>
        <strain evidence="2 3">DSM 45247</strain>
    </source>
</reference>
<dbReference type="NCBIfam" id="NF009910">
    <property type="entry name" value="PRK13370.1-4"/>
    <property type="match status" value="1"/>
</dbReference>
<dbReference type="InterPro" id="IPR004183">
    <property type="entry name" value="Xdiol_dOase_suB"/>
</dbReference>
<dbReference type="SUPFAM" id="SSF53213">
    <property type="entry name" value="LigB-like"/>
    <property type="match status" value="1"/>
</dbReference>
<organism evidence="2 3">
    <name type="scientific">Mycolicibacterium vulneris</name>
    <dbReference type="NCBI Taxonomy" id="547163"/>
    <lineage>
        <taxon>Bacteria</taxon>
        <taxon>Bacillati</taxon>
        <taxon>Actinomycetota</taxon>
        <taxon>Actinomycetes</taxon>
        <taxon>Mycobacteriales</taxon>
        <taxon>Mycobacteriaceae</taxon>
        <taxon>Mycolicibacterium</taxon>
    </lineage>
</organism>
<accession>A0A1X2KPP7</accession>
<dbReference type="RefSeq" id="WP_085292117.1">
    <property type="nucleotide sequence ID" value="NZ_NCXM01000029.1"/>
</dbReference>
<dbReference type="EMBL" id="NCXM01000029">
    <property type="protein sequence ID" value="OSC23647.1"/>
    <property type="molecule type" value="Genomic_DNA"/>
</dbReference>
<sequence>MANNVALSCLSHSPLLHRADPGTHVRRRVDDALAHARDFATQFDPDLVVIFGPDHYQGFRYDVMPPFCVGTAARSIGDYDTTAGELPVPQQQADALIEHLFAADLDIAMSEAMVVDHGIAQPLEALFGGTAVKPVIPIFINAVATPLGPARRARLLGAAVGTFIRQLDCKVLVVGSGGLSHDPLVPVLRESPPEVADVLISRRRTEQEQRRREEAVLAAGQSFAAGQLDLIPLNPEFDREFLDLLASGELERFDAFSTAELTARAGNSIHEVRTWVAAHAALAASGPYDSTYSFYQPVPEWIIAFAVTTAIPRQIG</sequence>
<evidence type="ECO:0000313" key="2">
    <source>
        <dbReference type="EMBL" id="OSC23647.1"/>
    </source>
</evidence>
<dbReference type="OrthoDB" id="8673673at2"/>
<keyword evidence="2" id="KW-0560">Oxidoreductase</keyword>
<gene>
    <name evidence="2" type="primary">mhpB</name>
    <name evidence="2" type="ORF">B8W69_23305</name>
</gene>
<comment type="caution">
    <text evidence="2">The sequence shown here is derived from an EMBL/GenBank/DDBJ whole genome shotgun (WGS) entry which is preliminary data.</text>
</comment>
<dbReference type="GO" id="GO:0008198">
    <property type="term" value="F:ferrous iron binding"/>
    <property type="evidence" value="ECO:0007669"/>
    <property type="project" value="InterPro"/>
</dbReference>
<dbReference type="GO" id="GO:0016702">
    <property type="term" value="F:oxidoreductase activity, acting on single donors with incorporation of molecular oxygen, incorporation of two atoms of oxygen"/>
    <property type="evidence" value="ECO:0007669"/>
    <property type="project" value="UniProtKB-ARBA"/>
</dbReference>